<evidence type="ECO:0000313" key="2">
    <source>
        <dbReference type="Proteomes" id="UP001204144"/>
    </source>
</evidence>
<comment type="caution">
    <text evidence="1">The sequence shown here is derived from an EMBL/GenBank/DDBJ whole genome shotgun (WGS) entry which is preliminary data.</text>
</comment>
<reference evidence="1 2" key="1">
    <citation type="submission" date="2018-11" db="EMBL/GenBank/DDBJ databases">
        <title>Novel bacteria species description.</title>
        <authorList>
            <person name="Han J.-H."/>
        </authorList>
    </citation>
    <scope>NUCLEOTIDE SEQUENCE [LARGE SCALE GENOMIC DNA]</scope>
    <source>
        <strain evidence="1 2">KCTC23259</strain>
    </source>
</reference>
<protein>
    <submittedName>
        <fullName evidence="1">Amino acid ABC transporter substrate-binding protein</fullName>
    </submittedName>
</protein>
<organism evidence="1 2">
    <name type="scientific">Lacihabitans soyangensis</name>
    <dbReference type="NCBI Taxonomy" id="869394"/>
    <lineage>
        <taxon>Bacteria</taxon>
        <taxon>Pseudomonadati</taxon>
        <taxon>Bacteroidota</taxon>
        <taxon>Cytophagia</taxon>
        <taxon>Cytophagales</taxon>
        <taxon>Leadbetterellaceae</taxon>
        <taxon>Lacihabitans</taxon>
    </lineage>
</organism>
<dbReference type="EMBL" id="RJUF01000001">
    <property type="protein sequence ID" value="MCP9761386.1"/>
    <property type="molecule type" value="Genomic_DNA"/>
</dbReference>
<dbReference type="AlphaFoldDB" id="A0AAE3GZQ2"/>
<proteinExistence type="predicted"/>
<accession>A0AAE3GZQ2</accession>
<dbReference type="InterPro" id="IPR011990">
    <property type="entry name" value="TPR-like_helical_dom_sf"/>
</dbReference>
<dbReference type="Proteomes" id="UP001204144">
    <property type="component" value="Unassembled WGS sequence"/>
</dbReference>
<dbReference type="SUPFAM" id="SSF53822">
    <property type="entry name" value="Periplasmic binding protein-like I"/>
    <property type="match status" value="1"/>
</dbReference>
<name>A0AAE3GZQ2_9BACT</name>
<keyword evidence="2" id="KW-1185">Reference proteome</keyword>
<evidence type="ECO:0000313" key="1">
    <source>
        <dbReference type="EMBL" id="MCP9761386.1"/>
    </source>
</evidence>
<dbReference type="RefSeq" id="WP_255035121.1">
    <property type="nucleotide sequence ID" value="NZ_RJUF01000001.1"/>
</dbReference>
<sequence length="553" mass="63364">MKKTFIIVLGLISNSFGQQLNDQAYLIEYKKAVQLFANSQYEQAGQKFAPLCSKNYSNPMVPYAYFYNALTAKNKGNLYQSRVIFRSLFENYYDWDKINEARIIYSELNFSENYFEEGLKSLEAIQDKEFEGLKNDILNQHIPKIKSISTLKELYFKFPTHEVLARNLVEKIQANRYNSKDDLEISDMLTNRFKLKEVPKGKTTNKSSSSSATGTEAALDFGILLPFNVNDLTNSVAANKYTFELYEGMKIATEQLKTQGINVNLHAFDVKKSKYDFQILEKREGFKDLDLMVGPLYPDPNEEAVEFAVSNKIIQVHPLSNNLSLLKDGNNIFLMQPSHLQQSKKTLEYVSGLNRKKTVSIYFGNAKKDSLFASIYRSEALKKGYTITVFKKYAGNLQKLLPETGHIFIATDNNQGVKFLQSVSYSKITAETVCTAASFAWDKNQSNTFTEHVSLIYPEFVAKDKEHVRNFEKTFVEKMAGQPSYYAYAGHDLILFFAKMLKDGKDIFKLNIESGEYTDEYLLSGFDFSGRIKENAIVPIVKYKNEAFEEIFR</sequence>
<dbReference type="Gene3D" id="1.25.40.10">
    <property type="entry name" value="Tetratricopeptide repeat domain"/>
    <property type="match status" value="1"/>
</dbReference>
<dbReference type="InterPro" id="IPR028082">
    <property type="entry name" value="Peripla_BP_I"/>
</dbReference>
<gene>
    <name evidence="1" type="ORF">EGI31_00355</name>
</gene>
<dbReference type="Gene3D" id="3.40.50.2300">
    <property type="match status" value="2"/>
</dbReference>